<dbReference type="OrthoDB" id="3213869at2"/>
<proteinExistence type="predicted"/>
<name>A0A132U955_9BACL</name>
<dbReference type="EMBL" id="LIRB01000104">
    <property type="protein sequence ID" value="KWX80169.1"/>
    <property type="molecule type" value="Genomic_DNA"/>
</dbReference>
<dbReference type="SUPFAM" id="SSF53795">
    <property type="entry name" value="PEP carboxykinase-like"/>
    <property type="match status" value="1"/>
</dbReference>
<reference evidence="1 2" key="1">
    <citation type="submission" date="2015-08" db="EMBL/GenBank/DDBJ databases">
        <title>Genomes of Paenibacillus riograndensis.</title>
        <authorList>
            <person name="Sant'Anna F.H."/>
            <person name="Souza R."/>
            <person name="Ambrosini A."/>
            <person name="Bach E."/>
            <person name="Fernandes G."/>
            <person name="Balsanelli E."/>
            <person name="Baura V.A."/>
            <person name="Pedrosa F.O."/>
            <person name="Souza E.M."/>
            <person name="Passaglia L."/>
        </authorList>
    </citation>
    <scope>NUCLEOTIDE SEQUENCE [LARGE SCALE GENOMIC DNA]</scope>
    <source>
        <strain evidence="1 2">CAS34</strain>
    </source>
</reference>
<dbReference type="RefSeq" id="WP_060859473.1">
    <property type="nucleotide sequence ID" value="NZ_LIRB01000104.1"/>
</dbReference>
<gene>
    <name evidence="1" type="ORF">AMQ84_04635</name>
</gene>
<dbReference type="InterPro" id="IPR027417">
    <property type="entry name" value="P-loop_NTPase"/>
</dbReference>
<accession>A0A132U955</accession>
<organism evidence="1 2">
    <name type="scientific">Paenibacillus riograndensis</name>
    <dbReference type="NCBI Taxonomy" id="483937"/>
    <lineage>
        <taxon>Bacteria</taxon>
        <taxon>Bacillati</taxon>
        <taxon>Bacillota</taxon>
        <taxon>Bacilli</taxon>
        <taxon>Bacillales</taxon>
        <taxon>Paenibacillaceae</taxon>
        <taxon>Paenibacillus</taxon>
        <taxon>Paenibacillus sonchi group</taxon>
    </lineage>
</organism>
<dbReference type="PATRIC" id="fig|483937.3.peg.4894"/>
<dbReference type="AlphaFoldDB" id="A0A132U955"/>
<evidence type="ECO:0000313" key="2">
    <source>
        <dbReference type="Proteomes" id="UP000070475"/>
    </source>
</evidence>
<evidence type="ECO:0000313" key="1">
    <source>
        <dbReference type="EMBL" id="KWX80169.1"/>
    </source>
</evidence>
<comment type="caution">
    <text evidence="1">The sequence shown here is derived from an EMBL/GenBank/DDBJ whole genome shotgun (WGS) entry which is preliminary data.</text>
</comment>
<sequence length="368" mass="42637">MDSVNILDSKFEVTTDFEEALQYVNYFMESYEVKIDDNFINSKISITLNEGVVPETLNGTEVKVHTTKHDYWNFFGEYEIVDNIRRVLWPTKKIMVLLDECANNIEIRYKSKDSPNLIGEVLFHIMRSLALYKRENKGTNFLHASSVVLEGKGIAFTGAASAGKTTLFLESIFQLHAIPLSNDRIYIKNNSKEAIAYSWPSYASFCEGTLLNYSTLAAGALDYQKNERNKYRTLNWESPLVSSFDKGNKRIYPMLWLSECIEKKYLNSNKLDYIFLSKLDPQCTEDIVEVLSYEKDYPYILDQVQSQLFDNNEPSFEQWHGISFNNNANTPEQFISNLKSNDCKFIKLHINPTRLYVLTDYLNTIKRS</sequence>
<dbReference type="Gene3D" id="3.40.50.300">
    <property type="entry name" value="P-loop containing nucleotide triphosphate hydrolases"/>
    <property type="match status" value="1"/>
</dbReference>
<protein>
    <submittedName>
        <fullName evidence="1">Uncharacterized protein</fullName>
    </submittedName>
</protein>
<dbReference type="Proteomes" id="UP000070475">
    <property type="component" value="Unassembled WGS sequence"/>
</dbReference>
<keyword evidence="2" id="KW-1185">Reference proteome</keyword>